<dbReference type="PROSITE" id="PS51321">
    <property type="entry name" value="TFIIS_CENTRAL"/>
    <property type="match status" value="1"/>
</dbReference>
<proteinExistence type="predicted"/>
<feature type="domain" description="TFIIS central" evidence="6">
    <location>
        <begin position="195"/>
        <end position="314"/>
    </location>
</feature>
<dbReference type="PANTHER" id="PTHR11477:SF0">
    <property type="entry name" value="IP08861P-RELATED"/>
    <property type="match status" value="1"/>
</dbReference>
<dbReference type="Gene3D" id="3.30.40.10">
    <property type="entry name" value="Zinc/RING finger domain, C3HC4 (zinc finger)"/>
    <property type="match status" value="1"/>
</dbReference>
<dbReference type="InterPro" id="IPR019787">
    <property type="entry name" value="Znf_PHD-finger"/>
</dbReference>
<name>A0AAE0BXB7_9CHLO</name>
<protein>
    <recommendedName>
        <fullName evidence="6">TFIIS central domain-containing protein</fullName>
    </recommendedName>
</protein>
<dbReference type="AlphaFoldDB" id="A0AAE0BXB7"/>
<accession>A0AAE0BXB7</accession>
<feature type="compositionally biased region" description="Low complexity" evidence="5">
    <location>
        <begin position="747"/>
        <end position="761"/>
    </location>
</feature>
<dbReference type="InterPro" id="IPR003618">
    <property type="entry name" value="TFIIS_cen_dom"/>
</dbReference>
<feature type="compositionally biased region" description="Pro residues" evidence="5">
    <location>
        <begin position="972"/>
        <end position="983"/>
    </location>
</feature>
<dbReference type="InterPro" id="IPR013083">
    <property type="entry name" value="Znf_RING/FYVE/PHD"/>
</dbReference>
<sequence>MLGCDYCDDWFHGECVGIEEDSADALQEYTCPSCSKRGFGSGIVRQNPKATNGDDTSENRKEVFYTPPRSGLKRVRDSGAVQSPEPKSLPCLRRGCQQPRQPSGYCSEDCEIFAAEKDFNGILKRQQKSAAVNAEADAGKTKDARSIAASRGTPPAFSKALDIRADRAKTSAIPRTALQARPENGTSTTTPGETVRGKVISSLVEAFTSQEHSNQVTISASKALVLAKSIEAALFSLFKEPGKDYRTRFRSLVFNLRDASNPELRQRVLSKELSPDHLCRMTSAELASRQLSSWRTAKEVELERQRILPDEAGGKRVRKTHKGEEVVEIYDEPVSDLPAPQQSLVDQILTRKVIRETTLAVDATQEGVASKASMFPAQLPDFSSVRVHAEASLPAFQSFSDFAEQPAKPDAASRAPLPECHSFQERAEQANGEAPSTSFLPKFHSFEERAEQANGEAPSTSTRYGRPNGSDASEDSADEMMTEVLEEMTSAHSREQRVEPLVPVKNHGETTSSAHPAPSAKAKRGWASRRTTTGAAEDRSAKASPAAAAGDEDTWTGKLQLPGKTSGLDVTMRCSGCNVDSAPSLGLPSLLQVKGRIRLSVLEGFVGSLKSKNTSRTLTVLRVQATEGASFKDTKRVLHMEATELSDQERAFVLEPFKGLELYLLPECPLAKSLDTGVGGGALIGILIRRKAAKRSKDLGGSSSPTSEFPRASSKSPSRGKSPTAHTAVSKDPRLSRSEQQPLIADPSPRTTPPYTTMRPSACPRDPPASTSPMPNSSESSTPEVEVQEAKPWSGSTAVDRVVPGAGAVPGGRENTGAALDQSAASALNDLLALVGGVDTHMSTSSTAPPSDAGGLETAQMPLAPLMLGSQQAEQRLPMSMKESAAAAPLCLQAAPSPSEAARALPVSEPLPNALNAATPPYSAATRGEQQGSAFGGTSIAANWPHVGSANEAAVADDLPKFEFASDMVLRPGPPPGPPPPGSQPALHTVQHISAAGPHTAPPLHVSATPAPTPNTAIPVHRPLSQSTWRA</sequence>
<dbReference type="Pfam" id="PF07500">
    <property type="entry name" value="TFIIS_M"/>
    <property type="match status" value="1"/>
</dbReference>
<dbReference type="GO" id="GO:0008270">
    <property type="term" value="F:zinc ion binding"/>
    <property type="evidence" value="ECO:0007669"/>
    <property type="project" value="UniProtKB-KW"/>
</dbReference>
<evidence type="ECO:0000256" key="1">
    <source>
        <dbReference type="ARBA" id="ARBA00022723"/>
    </source>
</evidence>
<feature type="compositionally biased region" description="Low complexity" evidence="5">
    <location>
        <begin position="1008"/>
        <end position="1017"/>
    </location>
</feature>
<evidence type="ECO:0000256" key="5">
    <source>
        <dbReference type="SAM" id="MobiDB-lite"/>
    </source>
</evidence>
<dbReference type="SUPFAM" id="SSF46942">
    <property type="entry name" value="Elongation factor TFIIS domain 2"/>
    <property type="match status" value="1"/>
</dbReference>
<evidence type="ECO:0000313" key="8">
    <source>
        <dbReference type="Proteomes" id="UP001190700"/>
    </source>
</evidence>
<keyword evidence="1" id="KW-0479">Metal-binding</keyword>
<dbReference type="InterPro" id="IPR011011">
    <property type="entry name" value="Znf_FYVE_PHD"/>
</dbReference>
<evidence type="ECO:0000256" key="4">
    <source>
        <dbReference type="ARBA" id="ARBA00023242"/>
    </source>
</evidence>
<dbReference type="SUPFAM" id="SSF57903">
    <property type="entry name" value="FYVE/PHD zinc finger"/>
    <property type="match status" value="1"/>
</dbReference>
<dbReference type="GO" id="GO:0005634">
    <property type="term" value="C:nucleus"/>
    <property type="evidence" value="ECO:0007669"/>
    <property type="project" value="TreeGrafter"/>
</dbReference>
<feature type="region of interest" description="Disordered" evidence="5">
    <location>
        <begin position="506"/>
        <end position="560"/>
    </location>
</feature>
<comment type="caution">
    <text evidence="7">The sequence shown here is derived from an EMBL/GenBank/DDBJ whole genome shotgun (WGS) entry which is preliminary data.</text>
</comment>
<feature type="compositionally biased region" description="Polar residues" evidence="5">
    <location>
        <begin position="701"/>
        <end position="727"/>
    </location>
</feature>
<dbReference type="Proteomes" id="UP001190700">
    <property type="component" value="Unassembled WGS sequence"/>
</dbReference>
<feature type="compositionally biased region" description="Low complexity" evidence="5">
    <location>
        <begin position="798"/>
        <end position="817"/>
    </location>
</feature>
<organism evidence="7 8">
    <name type="scientific">Cymbomonas tetramitiformis</name>
    <dbReference type="NCBI Taxonomy" id="36881"/>
    <lineage>
        <taxon>Eukaryota</taxon>
        <taxon>Viridiplantae</taxon>
        <taxon>Chlorophyta</taxon>
        <taxon>Pyramimonadophyceae</taxon>
        <taxon>Pyramimonadales</taxon>
        <taxon>Pyramimonadaceae</taxon>
        <taxon>Cymbomonas</taxon>
    </lineage>
</organism>
<keyword evidence="8" id="KW-1185">Reference proteome</keyword>
<dbReference type="InterPro" id="IPR001965">
    <property type="entry name" value="Znf_PHD"/>
</dbReference>
<dbReference type="GO" id="GO:0006351">
    <property type="term" value="P:DNA-templated transcription"/>
    <property type="evidence" value="ECO:0007669"/>
    <property type="project" value="InterPro"/>
</dbReference>
<dbReference type="SMART" id="SM00510">
    <property type="entry name" value="TFS2M"/>
    <property type="match status" value="1"/>
</dbReference>
<feature type="region of interest" description="Disordered" evidence="5">
    <location>
        <begin position="694"/>
        <end position="817"/>
    </location>
</feature>
<keyword evidence="3" id="KW-0862">Zinc</keyword>
<dbReference type="Gene3D" id="1.10.472.30">
    <property type="entry name" value="Transcription elongation factor S-II, central domain"/>
    <property type="match status" value="1"/>
</dbReference>
<reference evidence="7 8" key="1">
    <citation type="journal article" date="2015" name="Genome Biol. Evol.">
        <title>Comparative Genomics of a Bacterivorous Green Alga Reveals Evolutionary Causalities and Consequences of Phago-Mixotrophic Mode of Nutrition.</title>
        <authorList>
            <person name="Burns J.A."/>
            <person name="Paasch A."/>
            <person name="Narechania A."/>
            <person name="Kim E."/>
        </authorList>
    </citation>
    <scope>NUCLEOTIDE SEQUENCE [LARGE SCALE GENOMIC DNA]</scope>
    <source>
        <strain evidence="7 8">PLY_AMNH</strain>
    </source>
</reference>
<dbReference type="InterPro" id="IPR012921">
    <property type="entry name" value="SPOC_C"/>
</dbReference>
<evidence type="ECO:0000313" key="7">
    <source>
        <dbReference type="EMBL" id="KAK3243903.1"/>
    </source>
</evidence>
<feature type="region of interest" description="Disordered" evidence="5">
    <location>
        <begin position="918"/>
        <end position="937"/>
    </location>
</feature>
<dbReference type="PANTHER" id="PTHR11477">
    <property type="entry name" value="TRANSCRIPTION FACTOR S-II ZINC FINGER DOMAIN-CONTAINING PROTEIN"/>
    <property type="match status" value="1"/>
</dbReference>
<dbReference type="Pfam" id="PF07744">
    <property type="entry name" value="SPOC"/>
    <property type="match status" value="1"/>
</dbReference>
<dbReference type="SMART" id="SM00249">
    <property type="entry name" value="PHD"/>
    <property type="match status" value="1"/>
</dbReference>
<evidence type="ECO:0000256" key="3">
    <source>
        <dbReference type="ARBA" id="ARBA00022833"/>
    </source>
</evidence>
<dbReference type="EMBL" id="LGRX02032572">
    <property type="protein sequence ID" value="KAK3243903.1"/>
    <property type="molecule type" value="Genomic_DNA"/>
</dbReference>
<gene>
    <name evidence="7" type="ORF">CYMTET_46469</name>
</gene>
<evidence type="ECO:0000256" key="2">
    <source>
        <dbReference type="ARBA" id="ARBA00022771"/>
    </source>
</evidence>
<keyword evidence="2" id="KW-0863">Zinc-finger</keyword>
<feature type="region of interest" description="Disordered" evidence="5">
    <location>
        <begin position="449"/>
        <end position="477"/>
    </location>
</feature>
<keyword evidence="4" id="KW-0539">Nucleus</keyword>
<dbReference type="InterPro" id="IPR036575">
    <property type="entry name" value="TFIIS_cen_dom_sf"/>
</dbReference>
<feature type="compositionally biased region" description="Low complexity" evidence="5">
    <location>
        <begin position="771"/>
        <end position="784"/>
    </location>
</feature>
<feature type="region of interest" description="Disordered" evidence="5">
    <location>
        <begin position="134"/>
        <end position="153"/>
    </location>
</feature>
<evidence type="ECO:0000259" key="6">
    <source>
        <dbReference type="PROSITE" id="PS51321"/>
    </source>
</evidence>
<dbReference type="Pfam" id="PF00628">
    <property type="entry name" value="PHD"/>
    <property type="match status" value="1"/>
</dbReference>
<feature type="region of interest" description="Disordered" evidence="5">
    <location>
        <begin position="967"/>
        <end position="1031"/>
    </location>
</feature>